<comment type="pathway">
    <text evidence="1">Carbohydrate metabolism; D-tagatose 6-phosphate degradation; D-glyceraldehyde 3-phosphate and glycerone phosphate from D-tagatose 6-phosphate: step 2/2.</text>
</comment>
<dbReference type="UniPathway" id="UPA00704">
    <property type="reaction ID" value="UER00716"/>
</dbReference>
<evidence type="ECO:0000256" key="1">
    <source>
        <dbReference type="ARBA" id="ARBA00005191"/>
    </source>
</evidence>
<dbReference type="KEGG" id="ecc:c1176"/>
<evidence type="ECO:0000313" key="2">
    <source>
        <dbReference type="EMBL" id="AAN79644.1"/>
    </source>
</evidence>
<name>A0A0H2V828_ECOL6</name>
<dbReference type="Pfam" id="PF08013">
    <property type="entry name" value="GatZ_KbaZ-like"/>
    <property type="match status" value="1"/>
</dbReference>
<dbReference type="CDD" id="cd05010">
    <property type="entry name" value="SIS_AgaS_like"/>
    <property type="match status" value="1"/>
</dbReference>
<dbReference type="STRING" id="199310.c1176"/>
<dbReference type="HOGENOM" id="CLU_1324725_0_0_6"/>
<dbReference type="SUPFAM" id="SSF51569">
    <property type="entry name" value="Aldolase"/>
    <property type="match status" value="1"/>
</dbReference>
<reference evidence="2 3" key="1">
    <citation type="journal article" date="2002" name="Proc. Natl. Acad. Sci. U.S.A.">
        <title>Extensive mosaic structure revealed by the complete genome sequence of uropathogenic Escherichia coli.</title>
        <authorList>
            <person name="Welch R.A."/>
            <person name="Burland V."/>
            <person name="Plunkett G.III."/>
            <person name="Redford P."/>
            <person name="Roesch P."/>
            <person name="Rasko D."/>
            <person name="Buckles E.L."/>
            <person name="Liou S.R."/>
            <person name="Boutin A."/>
            <person name="Hackett J."/>
            <person name="Stroud D."/>
            <person name="Mayhew G.F."/>
            <person name="Rose D.J."/>
            <person name="Zhou S."/>
            <person name="Schwartz D.C."/>
            <person name="Perna N.T."/>
            <person name="Mobley H.L."/>
            <person name="Donnenberg M.S."/>
            <person name="Blattner F.R."/>
        </authorList>
    </citation>
    <scope>NUCLEOTIDE SEQUENCE [LARGE SCALE GENOMIC DNA]</scope>
    <source>
        <strain evidence="3">CFT073 / ATCC 700928 / UPEC</strain>
    </source>
</reference>
<dbReference type="InterPro" id="IPR035464">
    <property type="entry name" value="SIS_AgaS"/>
</dbReference>
<dbReference type="InterPro" id="IPR046348">
    <property type="entry name" value="SIS_dom_sf"/>
</dbReference>
<dbReference type="RefSeq" id="WP_001350167.1">
    <property type="nucleotide sequence ID" value="NC_004431.1"/>
</dbReference>
<organism evidence="2 3">
    <name type="scientific">Escherichia coli O6:H1 (strain CFT073 / ATCC 700928 / UPEC)</name>
    <dbReference type="NCBI Taxonomy" id="199310"/>
    <lineage>
        <taxon>Bacteria</taxon>
        <taxon>Pseudomonadati</taxon>
        <taxon>Pseudomonadota</taxon>
        <taxon>Gammaproteobacteria</taxon>
        <taxon>Enterobacterales</taxon>
        <taxon>Enterobacteriaceae</taxon>
        <taxon>Escherichia</taxon>
    </lineage>
</organism>
<keyword evidence="3" id="KW-1185">Reference proteome</keyword>
<dbReference type="GO" id="GO:0005975">
    <property type="term" value="P:carbohydrate metabolic process"/>
    <property type="evidence" value="ECO:0007669"/>
    <property type="project" value="InterPro"/>
</dbReference>
<proteinExistence type="predicted"/>
<evidence type="ECO:0000313" key="3">
    <source>
        <dbReference type="Proteomes" id="UP000001410"/>
    </source>
</evidence>
<dbReference type="Gene3D" id="3.40.50.10490">
    <property type="entry name" value="Glucose-6-phosphate isomerase like protein, domain 1"/>
    <property type="match status" value="1"/>
</dbReference>
<dbReference type="SMR" id="A0A0H2V828"/>
<gene>
    <name evidence="2" type="ordered locus">c1176</name>
</gene>
<dbReference type="Proteomes" id="UP000001410">
    <property type="component" value="Chromosome"/>
</dbReference>
<dbReference type="GO" id="GO:0009401">
    <property type="term" value="P:phosphoenolpyruvate-dependent sugar phosphotransferase system"/>
    <property type="evidence" value="ECO:0007669"/>
    <property type="project" value="TreeGrafter"/>
</dbReference>
<dbReference type="GO" id="GO:0097367">
    <property type="term" value="F:carbohydrate derivative binding"/>
    <property type="evidence" value="ECO:0007669"/>
    <property type="project" value="InterPro"/>
</dbReference>
<dbReference type="InterPro" id="IPR050303">
    <property type="entry name" value="GatZ_KbaZ_carbometab"/>
</dbReference>
<dbReference type="eggNOG" id="COG2222">
    <property type="taxonomic scope" value="Bacteria"/>
</dbReference>
<dbReference type="SUPFAM" id="SSF53697">
    <property type="entry name" value="SIS domain"/>
    <property type="match status" value="1"/>
</dbReference>
<protein>
    <submittedName>
        <fullName evidence="2">Uncharacterized protein</fullName>
    </submittedName>
</protein>
<dbReference type="eggNOG" id="COG4573">
    <property type="taxonomic scope" value="Bacteria"/>
</dbReference>
<dbReference type="EMBL" id="AE014075">
    <property type="protein sequence ID" value="AAN79644.1"/>
    <property type="molecule type" value="Genomic_DNA"/>
</dbReference>
<accession>A0A0H2V828</accession>
<dbReference type="AlphaFoldDB" id="A0A0H2V828"/>
<dbReference type="InterPro" id="IPR012062">
    <property type="entry name" value="GatZ/KbaZ-like"/>
</dbReference>
<sequence length="207" mass="22732">MKHLTEMVRQHKAGKTNGIYAVCSAHPLVLEAAIRYASANQTPLLIEATSNQVDQFSGYTGMTPADFRGFVCQLADSLNFPQDALILGGDHLRPKSLVDSETLIVVYISSHPYTRQYDLGLLTELRRDRQAMRVIAIAVETDAIIEAGPHILLPPSRSFIDMEQAFCFLMYAQVFALAQSIHVGNTPDLPSASGTINRVVQGVIIHP</sequence>
<dbReference type="GO" id="GO:2001059">
    <property type="term" value="P:D-tagatose 6-phosphate catabolic process"/>
    <property type="evidence" value="ECO:0007669"/>
    <property type="project" value="UniProtKB-UniPathway"/>
</dbReference>
<dbReference type="PANTHER" id="PTHR32502">
    <property type="entry name" value="N-ACETYLGALACTOSAMINE PERMEASE II COMPONENT-RELATED"/>
    <property type="match status" value="1"/>
</dbReference>
<dbReference type="PANTHER" id="PTHR32502:SF2">
    <property type="entry name" value="D-TAGATOSE-1,6-BISPHOSPHATE ALDOLASE SUBUNIT KBAZ"/>
    <property type="match status" value="1"/>
</dbReference>
<dbReference type="GO" id="GO:0005886">
    <property type="term" value="C:plasma membrane"/>
    <property type="evidence" value="ECO:0007669"/>
    <property type="project" value="TreeGrafter"/>
</dbReference>